<accession>A0A7R9J5U5</accession>
<dbReference type="EMBL" id="OE181431">
    <property type="protein sequence ID" value="CAD7573133.1"/>
    <property type="molecule type" value="Genomic_DNA"/>
</dbReference>
<dbReference type="AlphaFoldDB" id="A0A7R9J5U5"/>
<sequence>MSSKVLLQMKYPALNYYETVVEELTAFTSMADQNLSAYVHLCFISGVIIRNLIESATEDGLVHREAANSRFDARLTGGPI</sequence>
<name>A0A7R9J5U5_TIMCA</name>
<reference evidence="1" key="1">
    <citation type="submission" date="2020-11" db="EMBL/GenBank/DDBJ databases">
        <authorList>
            <person name="Tran Van P."/>
        </authorList>
    </citation>
    <scope>NUCLEOTIDE SEQUENCE</scope>
</reference>
<gene>
    <name evidence="1" type="ORF">TCMB3V08_LOCUS5773</name>
</gene>
<protein>
    <submittedName>
        <fullName evidence="1">(California timema) hypothetical protein</fullName>
    </submittedName>
</protein>
<evidence type="ECO:0000313" key="1">
    <source>
        <dbReference type="EMBL" id="CAD7573133.1"/>
    </source>
</evidence>
<proteinExistence type="predicted"/>
<organism evidence="1">
    <name type="scientific">Timema californicum</name>
    <name type="common">California timema</name>
    <name type="synonym">Walking stick</name>
    <dbReference type="NCBI Taxonomy" id="61474"/>
    <lineage>
        <taxon>Eukaryota</taxon>
        <taxon>Metazoa</taxon>
        <taxon>Ecdysozoa</taxon>
        <taxon>Arthropoda</taxon>
        <taxon>Hexapoda</taxon>
        <taxon>Insecta</taxon>
        <taxon>Pterygota</taxon>
        <taxon>Neoptera</taxon>
        <taxon>Polyneoptera</taxon>
        <taxon>Phasmatodea</taxon>
        <taxon>Timematodea</taxon>
        <taxon>Timematoidea</taxon>
        <taxon>Timematidae</taxon>
        <taxon>Timema</taxon>
    </lineage>
</organism>